<feature type="region of interest" description="Disordered" evidence="1">
    <location>
        <begin position="246"/>
        <end position="274"/>
    </location>
</feature>
<gene>
    <name evidence="3" type="ORF">BOX15_Mlig022140g1</name>
</gene>
<feature type="compositionally biased region" description="Basic and acidic residues" evidence="1">
    <location>
        <begin position="157"/>
        <end position="172"/>
    </location>
</feature>
<evidence type="ECO:0000256" key="1">
    <source>
        <dbReference type="SAM" id="MobiDB-lite"/>
    </source>
</evidence>
<protein>
    <submittedName>
        <fullName evidence="3">Uncharacterized protein</fullName>
    </submittedName>
</protein>
<dbReference type="AlphaFoldDB" id="A0A267HAF5"/>
<feature type="chain" id="PRO_5012311916" evidence="2">
    <location>
        <begin position="22"/>
        <end position="425"/>
    </location>
</feature>
<reference evidence="3 4" key="1">
    <citation type="submission" date="2017-06" db="EMBL/GenBank/DDBJ databases">
        <title>A platform for efficient transgenesis in Macrostomum lignano, a flatworm model organism for stem cell research.</title>
        <authorList>
            <person name="Berezikov E."/>
        </authorList>
    </citation>
    <scope>NUCLEOTIDE SEQUENCE [LARGE SCALE GENOMIC DNA]</scope>
    <source>
        <strain evidence="3">DV1</strain>
        <tissue evidence="3">Whole organism</tissue>
    </source>
</reference>
<name>A0A267HAF5_9PLAT</name>
<keyword evidence="2" id="KW-0732">Signal</keyword>
<evidence type="ECO:0000313" key="3">
    <source>
        <dbReference type="EMBL" id="PAA94487.1"/>
    </source>
</evidence>
<evidence type="ECO:0000313" key="4">
    <source>
        <dbReference type="Proteomes" id="UP000215902"/>
    </source>
</evidence>
<feature type="region of interest" description="Disordered" evidence="1">
    <location>
        <begin position="156"/>
        <end position="181"/>
    </location>
</feature>
<feature type="region of interest" description="Disordered" evidence="1">
    <location>
        <begin position="318"/>
        <end position="425"/>
    </location>
</feature>
<proteinExistence type="predicted"/>
<evidence type="ECO:0000256" key="2">
    <source>
        <dbReference type="SAM" id="SignalP"/>
    </source>
</evidence>
<feature type="compositionally biased region" description="Basic and acidic residues" evidence="1">
    <location>
        <begin position="327"/>
        <end position="341"/>
    </location>
</feature>
<comment type="caution">
    <text evidence="3">The sequence shown here is derived from an EMBL/GenBank/DDBJ whole genome shotgun (WGS) entry which is preliminary data.</text>
</comment>
<accession>A0A267HAF5</accession>
<keyword evidence="4" id="KW-1185">Reference proteome</keyword>
<sequence length="425" mass="45389">MPAMNILLLLFVANVPQLTNQLPTAVDASSQRQSQDFQSSCTNPLHFIAPGTRCAGPNDRLTAYFMSVTSEDSSNCPAQSVCLTEAETAACPLSLLSFVTGENNCPTWAPLRLFEYYNPPSLDTAVEVQFSASICPLRPRCVPLRCFDNFCQSKPQTEPDIKSGDEGKKVDNESGAAAPTSWNRPALMRNKTAYCEFLQCGCPVTEADLLAEGCATPDQLLIIRADPINGCPAKLCVNKLPESLEPLSPPRKDVSNVENKRQVPRKAQDCSSQSVTCPPGTRELTVPNPVPGKCPVRICLVPELLENGFDTTKTAATDATAEADTTLEEHDVTPESTRTETTEENISTAASTAGETTESPVETTVIPTASTMSSDSVTTSTASPDGSTSSSTAAPPVTTAEDVFKRSTTDSDQAESKIFNTTSIN</sequence>
<organism evidence="3 4">
    <name type="scientific">Macrostomum lignano</name>
    <dbReference type="NCBI Taxonomy" id="282301"/>
    <lineage>
        <taxon>Eukaryota</taxon>
        <taxon>Metazoa</taxon>
        <taxon>Spiralia</taxon>
        <taxon>Lophotrochozoa</taxon>
        <taxon>Platyhelminthes</taxon>
        <taxon>Rhabditophora</taxon>
        <taxon>Macrostomorpha</taxon>
        <taxon>Macrostomida</taxon>
        <taxon>Macrostomidae</taxon>
        <taxon>Macrostomum</taxon>
    </lineage>
</organism>
<feature type="compositionally biased region" description="Low complexity" evidence="1">
    <location>
        <begin position="368"/>
        <end position="400"/>
    </location>
</feature>
<dbReference type="EMBL" id="NIVC01000010">
    <property type="protein sequence ID" value="PAA94487.1"/>
    <property type="molecule type" value="Genomic_DNA"/>
</dbReference>
<feature type="compositionally biased region" description="Basic and acidic residues" evidence="1">
    <location>
        <begin position="250"/>
        <end position="261"/>
    </location>
</feature>
<feature type="signal peptide" evidence="2">
    <location>
        <begin position="1"/>
        <end position="21"/>
    </location>
</feature>
<feature type="compositionally biased region" description="Low complexity" evidence="1">
    <location>
        <begin position="347"/>
        <end position="359"/>
    </location>
</feature>
<dbReference type="Proteomes" id="UP000215902">
    <property type="component" value="Unassembled WGS sequence"/>
</dbReference>